<dbReference type="OrthoDB" id="268197at2"/>
<evidence type="ECO:0000259" key="1">
    <source>
        <dbReference type="Pfam" id="PF08878"/>
    </source>
</evidence>
<dbReference type="InterPro" id="IPR014976">
    <property type="entry name" value="AbpA_HamA_C"/>
</dbReference>
<feature type="domain" description="Anti-bacteriophage protein A/HamA C-terminal" evidence="1">
    <location>
        <begin position="14"/>
        <end position="268"/>
    </location>
</feature>
<dbReference type="Proteomes" id="UP000245629">
    <property type="component" value="Chromosome 1"/>
</dbReference>
<evidence type="ECO:0000313" key="3">
    <source>
        <dbReference type="Proteomes" id="UP000245629"/>
    </source>
</evidence>
<dbReference type="Pfam" id="PF08878">
    <property type="entry name" value="HamA"/>
    <property type="match status" value="1"/>
</dbReference>
<proteinExistence type="predicted"/>
<dbReference type="EMBL" id="CP029352">
    <property type="protein sequence ID" value="AWK85162.1"/>
    <property type="molecule type" value="Genomic_DNA"/>
</dbReference>
<sequence length="272" mass="31203">MPAHPPHLSWLTETGETLVSADGRQIKVLELKYHEDDAVMSAWAKHFRHHYCDDEELRIMVKGSKKTRSEYLHAIIFPDESSAPGPSIRSGDFAEILLADYLEYALGYWVPRNKYAEKGARNESVKGSDIIGFRVTDWYSDSNDDELYICEAKAQLSGNKPHPRLQNAIDDSAKDMVRQAESLHAIKRHLYRRYGEEEASKIERFQDVEDRPYRRSYGAAAVFNNSIFDKDSIQQSDSSKHPEKDSLYLITIKGESLMELVRNLYNRAANEA</sequence>
<keyword evidence="3" id="KW-1185">Reference proteome</keyword>
<name>A0A2S2CL10_9PROT</name>
<protein>
    <submittedName>
        <fullName evidence="2">Virulence associated protein</fullName>
    </submittedName>
</protein>
<organism evidence="2 3">
    <name type="scientific">Azospirillum thermophilum</name>
    <dbReference type="NCBI Taxonomy" id="2202148"/>
    <lineage>
        <taxon>Bacteria</taxon>
        <taxon>Pseudomonadati</taxon>
        <taxon>Pseudomonadota</taxon>
        <taxon>Alphaproteobacteria</taxon>
        <taxon>Rhodospirillales</taxon>
        <taxon>Azospirillaceae</taxon>
        <taxon>Azospirillum</taxon>
    </lineage>
</organism>
<reference evidence="3" key="1">
    <citation type="submission" date="2018-05" db="EMBL/GenBank/DDBJ databases">
        <title>Azospirillum thermophila sp. nov., a novel isolated from hot spring.</title>
        <authorList>
            <person name="Zhao Z."/>
        </authorList>
    </citation>
    <scope>NUCLEOTIDE SEQUENCE [LARGE SCALE GENOMIC DNA]</scope>
    <source>
        <strain evidence="3">CFH 70021</strain>
    </source>
</reference>
<accession>A0A2S2CL10</accession>
<dbReference type="KEGG" id="azz:DEW08_02275"/>
<gene>
    <name evidence="2" type="ORF">DEW08_02275</name>
</gene>
<dbReference type="AlphaFoldDB" id="A0A2S2CL10"/>
<evidence type="ECO:0000313" key="2">
    <source>
        <dbReference type="EMBL" id="AWK85162.1"/>
    </source>
</evidence>